<feature type="region of interest" description="Disordered" evidence="1">
    <location>
        <begin position="672"/>
        <end position="701"/>
    </location>
</feature>
<keyword evidence="3" id="KW-1185">Reference proteome</keyword>
<protein>
    <recommendedName>
        <fullName evidence="4">Ubiquitin-like protease family profile domain-containing protein</fullName>
    </recommendedName>
</protein>
<evidence type="ECO:0000313" key="2">
    <source>
        <dbReference type="EMBL" id="CAH3044766.1"/>
    </source>
</evidence>
<dbReference type="Gene3D" id="3.40.395.10">
    <property type="entry name" value="Adenoviral Proteinase, Chain A"/>
    <property type="match status" value="1"/>
</dbReference>
<dbReference type="SUPFAM" id="SSF54001">
    <property type="entry name" value="Cysteine proteinases"/>
    <property type="match status" value="1"/>
</dbReference>
<sequence>MASDQFWLFTSDILEVSIHDLVDSTGKQVDPSLFGSSRRKDNVIVATLFGILGRSLRRKNVDRDDKFFGSSEFKATREGLNSMQLENMAGNNSPAMIFPETPPPDPDEFEAIDTTKASSITMGLGKLPSETLQEVEKIAGPRLKSKLAGKFAKESLEVVRATVSSCGEDLGKVLGYGFLYAGEENEAFVREAVSSTVLTVADKKGVRKAFTTLLKENVYDDYVNSLRVPDWIQLYVKLATKLPNKSWQTLLNFLNIGRSGKAIDAGLLLTTNKIRAQKDLVFSVTRNIFQLEPLAESIRGCSISLKMAVAWQIRQSRLHQATISKMQEFNLKLDGRPLGGIEQVSAGIVPINSTTAGNTTKGCQSSLAVYPLAIANCSEKRSELKKMVIRLNEEKKILNPFAPGDFAEKREGITVDGIHYDVSFTVTLDLKCLYLFLEKLHDENFVLAGRGIEIEFCFLCHALRACQEHWGGSFDEVCLTCLQSKANIGRWSGIRDDLLFLLDEDLSNVSLCALHSEMRNTEQLLGSLGLFAYRCNSLSECNEALSQYGPELSRGYDRIKVKLRQGQQTAVDKNNVSVASFSGNTERKILENTDVIVDKSLPKGKVEGYYKEVNGASRDVILGYVTFTNATKEYVEDILQTGKFKRDFGKFQEDVSLDDAKEVEQKFIACEQTSGPSAPIDPPAKKKGRKRKSAQTCEKSDSSSAMAELAASLQISHFHKAFKGWNEIAKVVRESEFEDSRDEQIDIFDVKKNFYFRGCGWANKAVSWSTEDKIWITAMNQLFESLYGKDTLKYVFVQGQGSKVDDSDSPMPVFYYDHKLWEENYESYIGLIQSDFPKSKKSLTPQLDMCPLQPEMSSSSTESEYVTVGLPGTSLTEDNPTLHIEGTTDNPGISFNTITDDSSPSHGDSPMSTSLSSSSGIASISGSVAQNTWLTTVAGLTRRGLSNIAVPPPAAECPFGRNVTAIFGTYLESDPLSLKERPAERLVDEAEKAFRSDPHSHQSPAAVSIGNVGTFSRDGISVLRKFCEISSLKLSVVSEQRWLTENHDGLSVDQISCIKEVLWDRRTECLNQGSLTRALCLPSETHTWLGTNSPCFIQRKLEQVMSNSRREELDVILCPLHMNESHWGLIVIDLLNSRLLFDDGYKLQPDASVLPNIKYVLDIFQRIRPAATCFQNSFWNAINQFERFGMPSQHGCARAGQGTGSCGVGVILAARDFLHKGVEEVVYQFGWSYTEMRPLRKQLMIQILKWGSM</sequence>
<evidence type="ECO:0008006" key="4">
    <source>
        <dbReference type="Google" id="ProtNLM"/>
    </source>
</evidence>
<feature type="compositionally biased region" description="Low complexity" evidence="1">
    <location>
        <begin position="909"/>
        <end position="920"/>
    </location>
</feature>
<dbReference type="Proteomes" id="UP001159405">
    <property type="component" value="Unassembled WGS sequence"/>
</dbReference>
<organism evidence="2 3">
    <name type="scientific">Porites lobata</name>
    <dbReference type="NCBI Taxonomy" id="104759"/>
    <lineage>
        <taxon>Eukaryota</taxon>
        <taxon>Metazoa</taxon>
        <taxon>Cnidaria</taxon>
        <taxon>Anthozoa</taxon>
        <taxon>Hexacorallia</taxon>
        <taxon>Scleractinia</taxon>
        <taxon>Fungiina</taxon>
        <taxon>Poritidae</taxon>
        <taxon>Porites</taxon>
    </lineage>
</organism>
<dbReference type="InterPro" id="IPR038765">
    <property type="entry name" value="Papain-like_cys_pep_sf"/>
</dbReference>
<accession>A0ABN8NAQ9</accession>
<evidence type="ECO:0000313" key="3">
    <source>
        <dbReference type="Proteomes" id="UP001159405"/>
    </source>
</evidence>
<comment type="caution">
    <text evidence="2">The sequence shown here is derived from an EMBL/GenBank/DDBJ whole genome shotgun (WGS) entry which is preliminary data.</text>
</comment>
<reference evidence="2 3" key="1">
    <citation type="submission" date="2022-05" db="EMBL/GenBank/DDBJ databases">
        <authorList>
            <consortium name="Genoscope - CEA"/>
            <person name="William W."/>
        </authorList>
    </citation>
    <scope>NUCLEOTIDE SEQUENCE [LARGE SCALE GENOMIC DNA]</scope>
</reference>
<feature type="region of interest" description="Disordered" evidence="1">
    <location>
        <begin position="876"/>
        <end position="920"/>
    </location>
</feature>
<feature type="compositionally biased region" description="Polar residues" evidence="1">
    <location>
        <begin position="887"/>
        <end position="906"/>
    </location>
</feature>
<name>A0ABN8NAQ9_9CNID</name>
<gene>
    <name evidence="2" type="ORF">PLOB_00004456</name>
</gene>
<dbReference type="EMBL" id="CALNXK010000012">
    <property type="protein sequence ID" value="CAH3044766.1"/>
    <property type="molecule type" value="Genomic_DNA"/>
</dbReference>
<evidence type="ECO:0000256" key="1">
    <source>
        <dbReference type="SAM" id="MobiDB-lite"/>
    </source>
</evidence>
<proteinExistence type="predicted"/>